<dbReference type="CDD" id="cd00130">
    <property type="entry name" value="PAS"/>
    <property type="match status" value="2"/>
</dbReference>
<dbReference type="CDD" id="cd00082">
    <property type="entry name" value="HisKA"/>
    <property type="match status" value="1"/>
</dbReference>
<dbReference type="SUPFAM" id="SSF55874">
    <property type="entry name" value="ATPase domain of HSP90 chaperone/DNA topoisomerase II/histidine kinase"/>
    <property type="match status" value="1"/>
</dbReference>
<keyword evidence="3 7" id="KW-0597">Phosphoprotein</keyword>
<dbReference type="Gene3D" id="1.10.287.130">
    <property type="match status" value="1"/>
</dbReference>
<evidence type="ECO:0000259" key="11">
    <source>
        <dbReference type="PROSITE" id="PS50113"/>
    </source>
</evidence>
<evidence type="ECO:0000259" key="8">
    <source>
        <dbReference type="PROSITE" id="PS50109"/>
    </source>
</evidence>
<dbReference type="InterPro" id="IPR036097">
    <property type="entry name" value="HisK_dim/P_sf"/>
</dbReference>
<proteinExistence type="predicted"/>
<evidence type="ECO:0000313" key="12">
    <source>
        <dbReference type="EMBL" id="RUO43356.1"/>
    </source>
</evidence>
<sequence length="654" mass="74559">MTTPDVKPEAVTNSNLEQLINAGTGLTLFVWEDSELWPVRYVSDNVAAVFGFTKEEFIRREVHYKFLIHEDDTARVNDEVELLKSGKTGYRLTHQDYRVRHKDGHYVWVTDTTVVKYDEKTGVNLLFGYLIDITERKELELKLETERNRLSLLLDATRLGTWEWNPQTNKTSFNERWARMFGYEPGELEDNVETWSSRLHPDDYDKAWQAIKDHLDGVTPFYESEHRILHRSGRWVYVLDRGRIIERDAQGRATRYAGTVTDVTEQKQAELDARRAAHAKNVFLANMSHEIRTPLHGILGLASVLENTDVSDYQKRLLRTIKNSGDYLLNTLNDLLDLTRAEEGQLKIKLGTHSIVHILEHIHSLFEQRAEEKGLAFEFDIADDLPRQVIMDHSRVIQVVSNLVSNAIKFTQHGKIQVKARWLAENERKGELEISVTDSGAGIRDTQRIWQLFEQEDDGLTRSQQGSGLGLAIVRNLVQLLSGTIQVDSEMGEGSCFTVCLPMTVHTGNAPSDEELSELLLPELGQHRVLVVDDNSINQMIVTEMLLSLGQQVESVTSGQKALEALQQSLFDAVFMDLHMPGMDGMETTKQIRQDSAIKQPYIIALTANAFPETRTQALRSGMDDYVTKPFVKEDLARVLNRINVKTQRKKHGI</sequence>
<evidence type="ECO:0000256" key="3">
    <source>
        <dbReference type="ARBA" id="ARBA00022553"/>
    </source>
</evidence>
<keyword evidence="6" id="KW-0902">Two-component regulatory system</keyword>
<dbReference type="RefSeq" id="WP_126819990.1">
    <property type="nucleotide sequence ID" value="NZ_PIPS01000002.1"/>
</dbReference>
<dbReference type="Gene3D" id="2.10.70.100">
    <property type="match status" value="1"/>
</dbReference>
<dbReference type="SUPFAM" id="SSF47384">
    <property type="entry name" value="Homodimeric domain of signal transducing histidine kinase"/>
    <property type="match status" value="1"/>
</dbReference>
<dbReference type="Gene3D" id="3.30.565.10">
    <property type="entry name" value="Histidine kinase-like ATPase, C-terminal domain"/>
    <property type="match status" value="1"/>
</dbReference>
<evidence type="ECO:0000256" key="2">
    <source>
        <dbReference type="ARBA" id="ARBA00012438"/>
    </source>
</evidence>
<dbReference type="SMART" id="SM00086">
    <property type="entry name" value="PAC"/>
    <property type="match status" value="2"/>
</dbReference>
<dbReference type="SMART" id="SM00387">
    <property type="entry name" value="HATPase_c"/>
    <property type="match status" value="1"/>
</dbReference>
<comment type="catalytic activity">
    <reaction evidence="1">
        <text>ATP + protein L-histidine = ADP + protein N-phospho-L-histidine.</text>
        <dbReference type="EC" id="2.7.13.3"/>
    </reaction>
</comment>
<name>A0AA94JDZ5_9GAMM</name>
<evidence type="ECO:0000256" key="5">
    <source>
        <dbReference type="ARBA" id="ARBA00022777"/>
    </source>
</evidence>
<dbReference type="PROSITE" id="PS50110">
    <property type="entry name" value="RESPONSE_REGULATORY"/>
    <property type="match status" value="1"/>
</dbReference>
<evidence type="ECO:0000256" key="4">
    <source>
        <dbReference type="ARBA" id="ARBA00022679"/>
    </source>
</evidence>
<dbReference type="InterPro" id="IPR001610">
    <property type="entry name" value="PAC"/>
</dbReference>
<dbReference type="Pfam" id="PF00512">
    <property type="entry name" value="HisKA"/>
    <property type="match status" value="1"/>
</dbReference>
<dbReference type="NCBIfam" id="TIGR00229">
    <property type="entry name" value="sensory_box"/>
    <property type="match status" value="2"/>
</dbReference>
<keyword evidence="5 12" id="KW-0418">Kinase</keyword>
<evidence type="ECO:0000313" key="13">
    <source>
        <dbReference type="Proteomes" id="UP000286680"/>
    </source>
</evidence>
<evidence type="ECO:0000259" key="9">
    <source>
        <dbReference type="PROSITE" id="PS50110"/>
    </source>
</evidence>
<evidence type="ECO:0000256" key="1">
    <source>
        <dbReference type="ARBA" id="ARBA00000085"/>
    </source>
</evidence>
<dbReference type="InterPro" id="IPR000700">
    <property type="entry name" value="PAS-assoc_C"/>
</dbReference>
<dbReference type="EMBL" id="PIPS01000002">
    <property type="protein sequence ID" value="RUO43356.1"/>
    <property type="molecule type" value="Genomic_DNA"/>
</dbReference>
<comment type="caution">
    <text evidence="12">The sequence shown here is derived from an EMBL/GenBank/DDBJ whole genome shotgun (WGS) entry which is preliminary data.</text>
</comment>
<feature type="domain" description="PAS" evidence="10">
    <location>
        <begin position="12"/>
        <end position="87"/>
    </location>
</feature>
<dbReference type="Pfam" id="PF00072">
    <property type="entry name" value="Response_reg"/>
    <property type="match status" value="1"/>
</dbReference>
<dbReference type="InterPro" id="IPR003661">
    <property type="entry name" value="HisK_dim/P_dom"/>
</dbReference>
<dbReference type="CDD" id="cd17546">
    <property type="entry name" value="REC_hyHK_CKI1_RcsC-like"/>
    <property type="match status" value="1"/>
</dbReference>
<dbReference type="PRINTS" id="PR00344">
    <property type="entry name" value="BCTRLSENSOR"/>
</dbReference>
<dbReference type="InterPro" id="IPR004358">
    <property type="entry name" value="Sig_transdc_His_kin-like_C"/>
</dbReference>
<keyword evidence="4" id="KW-0808">Transferase</keyword>
<dbReference type="CDD" id="cd16922">
    <property type="entry name" value="HATPase_EvgS-ArcB-TorS-like"/>
    <property type="match status" value="1"/>
</dbReference>
<dbReference type="InterPro" id="IPR003594">
    <property type="entry name" value="HATPase_dom"/>
</dbReference>
<feature type="domain" description="PAC" evidence="11">
    <location>
        <begin position="93"/>
        <end position="145"/>
    </location>
</feature>
<dbReference type="SUPFAM" id="SSF55785">
    <property type="entry name" value="PYP-like sensor domain (PAS domain)"/>
    <property type="match status" value="2"/>
</dbReference>
<dbReference type="InterPro" id="IPR001789">
    <property type="entry name" value="Sig_transdc_resp-reg_receiver"/>
</dbReference>
<dbReference type="PROSITE" id="PS50109">
    <property type="entry name" value="HIS_KIN"/>
    <property type="match status" value="1"/>
</dbReference>
<dbReference type="InterPro" id="IPR000014">
    <property type="entry name" value="PAS"/>
</dbReference>
<dbReference type="Gene3D" id="3.40.50.2300">
    <property type="match status" value="1"/>
</dbReference>
<keyword evidence="13" id="KW-1185">Reference proteome</keyword>
<feature type="domain" description="PAS" evidence="10">
    <location>
        <begin position="146"/>
        <end position="218"/>
    </location>
</feature>
<reference evidence="13" key="1">
    <citation type="journal article" date="2018" name="Front. Microbiol.">
        <title>Genome-Based Analysis Reveals the Taxonomy and Diversity of the Family Idiomarinaceae.</title>
        <authorList>
            <person name="Liu Y."/>
            <person name="Lai Q."/>
            <person name="Shao Z."/>
        </authorList>
    </citation>
    <scope>NUCLEOTIDE SEQUENCE [LARGE SCALE GENOMIC DNA]</scope>
    <source>
        <strain evidence="13">SN-14</strain>
    </source>
</reference>
<dbReference type="GO" id="GO:0000155">
    <property type="term" value="F:phosphorelay sensor kinase activity"/>
    <property type="evidence" value="ECO:0007669"/>
    <property type="project" value="InterPro"/>
</dbReference>
<dbReference type="PANTHER" id="PTHR43047">
    <property type="entry name" value="TWO-COMPONENT HISTIDINE PROTEIN KINASE"/>
    <property type="match status" value="1"/>
</dbReference>
<dbReference type="FunFam" id="3.30.565.10:FF:000010">
    <property type="entry name" value="Sensor histidine kinase RcsC"/>
    <property type="match status" value="1"/>
</dbReference>
<dbReference type="SMART" id="SM00448">
    <property type="entry name" value="REC"/>
    <property type="match status" value="1"/>
</dbReference>
<dbReference type="SMART" id="SM00388">
    <property type="entry name" value="HisKA"/>
    <property type="match status" value="1"/>
</dbReference>
<feature type="domain" description="Histidine kinase" evidence="8">
    <location>
        <begin position="286"/>
        <end position="505"/>
    </location>
</feature>
<dbReference type="Pfam" id="PF02518">
    <property type="entry name" value="HATPase_c"/>
    <property type="match status" value="1"/>
</dbReference>
<dbReference type="SUPFAM" id="SSF52172">
    <property type="entry name" value="CheY-like"/>
    <property type="match status" value="1"/>
</dbReference>
<accession>A0AA94JDZ5</accession>
<dbReference type="AlphaFoldDB" id="A0AA94JDZ5"/>
<dbReference type="Proteomes" id="UP000286680">
    <property type="component" value="Unassembled WGS sequence"/>
</dbReference>
<evidence type="ECO:0000256" key="7">
    <source>
        <dbReference type="PROSITE-ProRule" id="PRU00169"/>
    </source>
</evidence>
<feature type="modified residue" description="4-aspartylphosphate" evidence="7">
    <location>
        <position position="577"/>
    </location>
</feature>
<dbReference type="EC" id="2.7.13.3" evidence="2"/>
<dbReference type="PROSITE" id="PS50113">
    <property type="entry name" value="PAC"/>
    <property type="match status" value="2"/>
</dbReference>
<feature type="domain" description="PAC" evidence="11">
    <location>
        <begin position="222"/>
        <end position="275"/>
    </location>
</feature>
<dbReference type="InterPro" id="IPR036890">
    <property type="entry name" value="HATPase_C_sf"/>
</dbReference>
<feature type="domain" description="Response regulatory" evidence="9">
    <location>
        <begin position="528"/>
        <end position="644"/>
    </location>
</feature>
<dbReference type="Pfam" id="PF08447">
    <property type="entry name" value="PAS_3"/>
    <property type="match status" value="2"/>
</dbReference>
<dbReference type="Gene3D" id="3.30.450.20">
    <property type="entry name" value="PAS domain"/>
    <property type="match status" value="2"/>
</dbReference>
<dbReference type="PROSITE" id="PS50112">
    <property type="entry name" value="PAS"/>
    <property type="match status" value="2"/>
</dbReference>
<evidence type="ECO:0000256" key="6">
    <source>
        <dbReference type="ARBA" id="ARBA00023012"/>
    </source>
</evidence>
<gene>
    <name evidence="12" type="ORF">CWE23_08380</name>
</gene>
<dbReference type="InterPro" id="IPR035965">
    <property type="entry name" value="PAS-like_dom_sf"/>
</dbReference>
<dbReference type="InterPro" id="IPR005467">
    <property type="entry name" value="His_kinase_dom"/>
</dbReference>
<dbReference type="SMART" id="SM00091">
    <property type="entry name" value="PAS"/>
    <property type="match status" value="2"/>
</dbReference>
<dbReference type="InterPro" id="IPR013655">
    <property type="entry name" value="PAS_fold_3"/>
</dbReference>
<evidence type="ECO:0000259" key="10">
    <source>
        <dbReference type="PROSITE" id="PS50112"/>
    </source>
</evidence>
<protein>
    <recommendedName>
        <fullName evidence="2">histidine kinase</fullName>
        <ecNumber evidence="2">2.7.13.3</ecNumber>
    </recommendedName>
</protein>
<dbReference type="InterPro" id="IPR011006">
    <property type="entry name" value="CheY-like_superfamily"/>
</dbReference>
<organism evidence="12 13">
    <name type="scientific">Idiomarina aquatica</name>
    <dbReference type="NCBI Taxonomy" id="1327752"/>
    <lineage>
        <taxon>Bacteria</taxon>
        <taxon>Pseudomonadati</taxon>
        <taxon>Pseudomonadota</taxon>
        <taxon>Gammaproteobacteria</taxon>
        <taxon>Alteromonadales</taxon>
        <taxon>Idiomarinaceae</taxon>
        <taxon>Idiomarina</taxon>
    </lineage>
</organism>